<dbReference type="Pfam" id="PF01850">
    <property type="entry name" value="PIN"/>
    <property type="match status" value="1"/>
</dbReference>
<evidence type="ECO:0000256" key="1">
    <source>
        <dbReference type="ARBA" id="ARBA00001946"/>
    </source>
</evidence>
<dbReference type="GO" id="GO:0004540">
    <property type="term" value="F:RNA nuclease activity"/>
    <property type="evidence" value="ECO:0007669"/>
    <property type="project" value="InterPro"/>
</dbReference>
<keyword evidence="8" id="KW-0800">Toxin</keyword>
<keyword evidence="3 8" id="KW-0540">Nuclease</keyword>
<feature type="domain" description="PIN" evidence="9">
    <location>
        <begin position="2"/>
        <end position="127"/>
    </location>
</feature>
<keyword evidence="2 8" id="KW-1277">Toxin-antitoxin system</keyword>
<protein>
    <recommendedName>
        <fullName evidence="8">Ribonuclease VapC</fullName>
        <shortName evidence="8">RNase VapC</shortName>
        <ecNumber evidence="8">3.1.-.-</ecNumber>
    </recommendedName>
    <alternativeName>
        <fullName evidence="8">Toxin VapC</fullName>
    </alternativeName>
</protein>
<evidence type="ECO:0000256" key="6">
    <source>
        <dbReference type="ARBA" id="ARBA00022842"/>
    </source>
</evidence>
<comment type="caution">
    <text evidence="10">The sequence shown here is derived from an EMBL/GenBank/DDBJ whole genome shotgun (WGS) entry which is preliminary data.</text>
</comment>
<dbReference type="EMBL" id="VZUL01000002">
    <property type="protein sequence ID" value="KAB1085991.1"/>
    <property type="molecule type" value="Genomic_DNA"/>
</dbReference>
<accession>A0A6A1TMB6</accession>
<evidence type="ECO:0000313" key="10">
    <source>
        <dbReference type="EMBL" id="KAB1085991.1"/>
    </source>
</evidence>
<dbReference type="RefSeq" id="WP_151041587.1">
    <property type="nucleotide sequence ID" value="NZ_VZUL01000002.1"/>
</dbReference>
<feature type="binding site" evidence="8">
    <location>
        <position position="104"/>
    </location>
    <ligand>
        <name>Mg(2+)</name>
        <dbReference type="ChEBI" id="CHEBI:18420"/>
    </ligand>
</feature>
<evidence type="ECO:0000313" key="11">
    <source>
        <dbReference type="Proteomes" id="UP000386575"/>
    </source>
</evidence>
<keyword evidence="6 8" id="KW-0460">Magnesium</keyword>
<keyword evidence="4 8" id="KW-0479">Metal-binding</keyword>
<evidence type="ECO:0000256" key="5">
    <source>
        <dbReference type="ARBA" id="ARBA00022801"/>
    </source>
</evidence>
<organism evidence="10 11">
    <name type="scientific">Neorhizobium galegae</name>
    <name type="common">Rhizobium galegae</name>
    <dbReference type="NCBI Taxonomy" id="399"/>
    <lineage>
        <taxon>Bacteria</taxon>
        <taxon>Pseudomonadati</taxon>
        <taxon>Pseudomonadota</taxon>
        <taxon>Alphaproteobacteria</taxon>
        <taxon>Hyphomicrobiales</taxon>
        <taxon>Rhizobiaceae</taxon>
        <taxon>Rhizobium/Agrobacterium group</taxon>
        <taxon>Neorhizobium</taxon>
    </lineage>
</organism>
<dbReference type="InterPro" id="IPR002716">
    <property type="entry name" value="PIN_dom"/>
</dbReference>
<evidence type="ECO:0000256" key="7">
    <source>
        <dbReference type="ARBA" id="ARBA00038093"/>
    </source>
</evidence>
<dbReference type="GO" id="GO:0090729">
    <property type="term" value="F:toxin activity"/>
    <property type="evidence" value="ECO:0007669"/>
    <property type="project" value="UniProtKB-KW"/>
</dbReference>
<comment type="function">
    <text evidence="8">Toxic component of a toxin-antitoxin (TA) system. An RNase.</text>
</comment>
<keyword evidence="5 8" id="KW-0378">Hydrolase</keyword>
<dbReference type="GO" id="GO:0000287">
    <property type="term" value="F:magnesium ion binding"/>
    <property type="evidence" value="ECO:0007669"/>
    <property type="project" value="UniProtKB-UniRule"/>
</dbReference>
<name>A0A6A1TMB6_NEOGA</name>
<feature type="binding site" evidence="8">
    <location>
        <position position="5"/>
    </location>
    <ligand>
        <name>Mg(2+)</name>
        <dbReference type="ChEBI" id="CHEBI:18420"/>
    </ligand>
</feature>
<dbReference type="InterPro" id="IPR022907">
    <property type="entry name" value="VapC_family"/>
</dbReference>
<dbReference type="Proteomes" id="UP000386575">
    <property type="component" value="Unassembled WGS sequence"/>
</dbReference>
<proteinExistence type="inferred from homology"/>
<dbReference type="HAMAP" id="MF_00265">
    <property type="entry name" value="VapC_Nob1"/>
    <property type="match status" value="1"/>
</dbReference>
<evidence type="ECO:0000256" key="3">
    <source>
        <dbReference type="ARBA" id="ARBA00022722"/>
    </source>
</evidence>
<dbReference type="EC" id="3.1.-.-" evidence="8"/>
<dbReference type="PANTHER" id="PTHR33653:SF1">
    <property type="entry name" value="RIBONUCLEASE VAPC2"/>
    <property type="match status" value="1"/>
</dbReference>
<comment type="similarity">
    <text evidence="7 8">Belongs to the PINc/VapC protein family.</text>
</comment>
<evidence type="ECO:0000256" key="8">
    <source>
        <dbReference type="HAMAP-Rule" id="MF_00265"/>
    </source>
</evidence>
<dbReference type="CDD" id="cd18731">
    <property type="entry name" value="PIN_NgFitB-like"/>
    <property type="match status" value="1"/>
</dbReference>
<dbReference type="PANTHER" id="PTHR33653">
    <property type="entry name" value="RIBONUCLEASE VAPC2"/>
    <property type="match status" value="1"/>
</dbReference>
<dbReference type="Gene3D" id="3.40.50.1010">
    <property type="entry name" value="5'-nuclease"/>
    <property type="match status" value="1"/>
</dbReference>
<evidence type="ECO:0000256" key="2">
    <source>
        <dbReference type="ARBA" id="ARBA00022649"/>
    </source>
</evidence>
<comment type="cofactor">
    <cofactor evidence="1 8">
        <name>Mg(2+)</name>
        <dbReference type="ChEBI" id="CHEBI:18420"/>
    </cofactor>
</comment>
<dbReference type="AlphaFoldDB" id="A0A6A1TMB6"/>
<evidence type="ECO:0000259" key="9">
    <source>
        <dbReference type="Pfam" id="PF01850"/>
    </source>
</evidence>
<gene>
    <name evidence="8" type="primary">vapC</name>
    <name evidence="10" type="ORF">F4V91_05855</name>
</gene>
<sequence>MIVLDTNVISEPAKPIPNQSVGAWLNAQPAETLYLTATSLAELFAGIEILPVGKRKAQVHQRMSDLVGMFFGPRILSFDRDAAIAYASIMALATQKGRAISFADGQIAAIAQVHGFTVATRDTAPFEAAGIPVIDSWKL</sequence>
<dbReference type="InterPro" id="IPR029060">
    <property type="entry name" value="PIN-like_dom_sf"/>
</dbReference>
<dbReference type="SUPFAM" id="SSF88723">
    <property type="entry name" value="PIN domain-like"/>
    <property type="match status" value="1"/>
</dbReference>
<evidence type="ECO:0000256" key="4">
    <source>
        <dbReference type="ARBA" id="ARBA00022723"/>
    </source>
</evidence>
<dbReference type="InterPro" id="IPR050556">
    <property type="entry name" value="Type_II_TA_system_RNase"/>
</dbReference>
<reference evidence="10 11" key="1">
    <citation type="submission" date="2019-09" db="EMBL/GenBank/DDBJ databases">
        <title>Genome sequencing of Ng87 strain.</title>
        <authorList>
            <person name="Karasev E.S."/>
            <person name="Andronov E."/>
        </authorList>
    </citation>
    <scope>NUCLEOTIDE SEQUENCE [LARGE SCALE GENOMIC DNA]</scope>
    <source>
        <strain evidence="10 11">Ng87</strain>
    </source>
</reference>
<dbReference type="GO" id="GO:0016787">
    <property type="term" value="F:hydrolase activity"/>
    <property type="evidence" value="ECO:0007669"/>
    <property type="project" value="UniProtKB-KW"/>
</dbReference>